<evidence type="ECO:0000259" key="2">
    <source>
        <dbReference type="Pfam" id="PF03787"/>
    </source>
</evidence>
<dbReference type="InterPro" id="IPR005537">
    <property type="entry name" value="RAMP_III_fam"/>
</dbReference>
<gene>
    <name evidence="3" type="ORF">DNFV4_01568</name>
</gene>
<feature type="domain" description="CRISPR type III-associated protein" evidence="2">
    <location>
        <begin position="10"/>
        <end position="295"/>
    </location>
</feature>
<dbReference type="NCBIfam" id="TIGR02580">
    <property type="entry name" value="cas_RAMP_Cmr4"/>
    <property type="match status" value="1"/>
</dbReference>
<dbReference type="Proteomes" id="UP001179121">
    <property type="component" value="Chromosome"/>
</dbReference>
<sequence>MAKLAIPLFLYTETPLHPGTGAQVGTVDLPIQRERYTDYPIIQGSSLKGVFRSLARECNWQSDEIAAMFGPETGEADKHAGAISFTDARILLFPVRAIGTVFAWTTCPHVLARLRRDLTHCGLDGLPNVPAPPAKDGALVPTGSALLSGSAQQGPIILEEFSYTAEANQDIKQLGDWLSRQLFTNDAAFGFWKTKLAADLVVLPDNEFREFAKTATEIVTRVRLDENTKTVQPGALWTEEHVPSDSAFCALVLLQDPMADNKQASWTAAWVSQKIKTFDGQRIQVGGDETTGRGFALVRFGGGNDGKAR</sequence>
<evidence type="ECO:0000313" key="4">
    <source>
        <dbReference type="Proteomes" id="UP001179121"/>
    </source>
</evidence>
<protein>
    <submittedName>
        <fullName evidence="3">Type III-B CRISPR module RAMP protein Cmr4</fullName>
    </submittedName>
</protein>
<dbReference type="EMBL" id="OX365700">
    <property type="protein sequence ID" value="CAI4031138.1"/>
    <property type="molecule type" value="Genomic_DNA"/>
</dbReference>
<name>A0AA86MY87_9BACT</name>
<dbReference type="GO" id="GO:0051607">
    <property type="term" value="P:defense response to virus"/>
    <property type="evidence" value="ECO:0007669"/>
    <property type="project" value="UniProtKB-KW"/>
</dbReference>
<dbReference type="AlphaFoldDB" id="A0AA86MY87"/>
<keyword evidence="4" id="KW-1185">Reference proteome</keyword>
<dbReference type="RefSeq" id="WP_289268091.1">
    <property type="nucleotide sequence ID" value="NZ_OX365700.1"/>
</dbReference>
<dbReference type="KEGG" id="nti:DNFV4_01568"/>
<evidence type="ECO:0000313" key="3">
    <source>
        <dbReference type="EMBL" id="CAI4031138.1"/>
    </source>
</evidence>
<dbReference type="PANTHER" id="PTHR36700:SF1">
    <property type="entry name" value="CRISPR SYSTEM CMR SUBUNIT CMR4"/>
    <property type="match status" value="1"/>
</dbReference>
<dbReference type="Pfam" id="PF03787">
    <property type="entry name" value="RAMPs"/>
    <property type="match status" value="1"/>
</dbReference>
<keyword evidence="1" id="KW-0051">Antiviral defense</keyword>
<proteinExistence type="predicted"/>
<reference evidence="3" key="1">
    <citation type="submission" date="2022-10" db="EMBL/GenBank/DDBJ databases">
        <authorList>
            <person name="Koch H."/>
        </authorList>
    </citation>
    <scope>NUCLEOTIDE SEQUENCE</scope>
    <source>
        <strain evidence="3">DNF</strain>
    </source>
</reference>
<dbReference type="PANTHER" id="PTHR36700">
    <property type="entry name" value="CRISPR SYSTEM CMR SUBUNIT CMR4"/>
    <property type="match status" value="1"/>
</dbReference>
<organism evidence="3 4">
    <name type="scientific">Nitrospira tepida</name>
    <dbReference type="NCBI Taxonomy" id="2973512"/>
    <lineage>
        <taxon>Bacteria</taxon>
        <taxon>Pseudomonadati</taxon>
        <taxon>Nitrospirota</taxon>
        <taxon>Nitrospiria</taxon>
        <taxon>Nitrospirales</taxon>
        <taxon>Nitrospiraceae</taxon>
        <taxon>Nitrospira</taxon>
    </lineage>
</organism>
<dbReference type="InterPro" id="IPR013410">
    <property type="entry name" value="CRISPR-assoc_RAMP_Cmr4"/>
</dbReference>
<accession>A0AA86MY87</accession>
<evidence type="ECO:0000256" key="1">
    <source>
        <dbReference type="ARBA" id="ARBA00023118"/>
    </source>
</evidence>